<dbReference type="InterPro" id="IPR056924">
    <property type="entry name" value="SH3_Tf2-1"/>
</dbReference>
<dbReference type="PANTHER" id="PTHR46148:SF60">
    <property type="entry name" value="CHROMO DOMAIN-CONTAINING PROTEIN"/>
    <property type="match status" value="1"/>
</dbReference>
<evidence type="ECO:0000259" key="2">
    <source>
        <dbReference type="Pfam" id="PF24626"/>
    </source>
</evidence>
<dbReference type="Gene3D" id="1.10.340.70">
    <property type="match status" value="1"/>
</dbReference>
<dbReference type="Pfam" id="PF17921">
    <property type="entry name" value="Integrase_H2C2"/>
    <property type="match status" value="1"/>
</dbReference>
<protein>
    <submittedName>
        <fullName evidence="3">Uncharacterized protein</fullName>
    </submittedName>
</protein>
<evidence type="ECO:0000313" key="4">
    <source>
        <dbReference type="Proteomes" id="UP001234989"/>
    </source>
</evidence>
<dbReference type="PANTHER" id="PTHR46148">
    <property type="entry name" value="CHROMO DOMAIN-CONTAINING PROTEIN"/>
    <property type="match status" value="1"/>
</dbReference>
<organism evidence="3 4">
    <name type="scientific">Solanum verrucosum</name>
    <dbReference type="NCBI Taxonomy" id="315347"/>
    <lineage>
        <taxon>Eukaryota</taxon>
        <taxon>Viridiplantae</taxon>
        <taxon>Streptophyta</taxon>
        <taxon>Embryophyta</taxon>
        <taxon>Tracheophyta</taxon>
        <taxon>Spermatophyta</taxon>
        <taxon>Magnoliopsida</taxon>
        <taxon>eudicotyledons</taxon>
        <taxon>Gunneridae</taxon>
        <taxon>Pentapetalae</taxon>
        <taxon>asterids</taxon>
        <taxon>lamiids</taxon>
        <taxon>Solanales</taxon>
        <taxon>Solanaceae</taxon>
        <taxon>Solanoideae</taxon>
        <taxon>Solaneae</taxon>
        <taxon>Solanum</taxon>
    </lineage>
</organism>
<evidence type="ECO:0000313" key="3">
    <source>
        <dbReference type="EMBL" id="WMV18636.1"/>
    </source>
</evidence>
<dbReference type="EMBL" id="CP133614">
    <property type="protein sequence ID" value="WMV18636.1"/>
    <property type="molecule type" value="Genomic_DNA"/>
</dbReference>
<name>A0AAF0TGM3_SOLVR</name>
<accession>A0AAF0TGM3</accession>
<dbReference type="Pfam" id="PF24626">
    <property type="entry name" value="SH3_Tf2-1"/>
    <property type="match status" value="1"/>
</dbReference>
<feature type="domain" description="Tf2-1-like SH3-like" evidence="2">
    <location>
        <begin position="73"/>
        <end position="124"/>
    </location>
</feature>
<proteinExistence type="predicted"/>
<dbReference type="Proteomes" id="UP001234989">
    <property type="component" value="Chromosome 3"/>
</dbReference>
<keyword evidence="4" id="KW-1185">Reference proteome</keyword>
<feature type="domain" description="Integrase zinc-binding" evidence="1">
    <location>
        <begin position="18"/>
        <end position="70"/>
    </location>
</feature>
<evidence type="ECO:0000259" key="1">
    <source>
        <dbReference type="Pfam" id="PF17921"/>
    </source>
</evidence>
<dbReference type="AlphaFoldDB" id="A0AAF0TGM3"/>
<gene>
    <name evidence="3" type="ORF">MTR67_012021</name>
</gene>
<reference evidence="3" key="1">
    <citation type="submission" date="2023-08" db="EMBL/GenBank/DDBJ databases">
        <title>A de novo genome assembly of Solanum verrucosum Schlechtendal, a Mexican diploid species geographically isolated from the other diploid A-genome species in potato relatives.</title>
        <authorList>
            <person name="Hosaka K."/>
        </authorList>
    </citation>
    <scope>NUCLEOTIDE SEQUENCE</scope>
    <source>
        <tissue evidence="3">Young leaves</tissue>
    </source>
</reference>
<dbReference type="InterPro" id="IPR041588">
    <property type="entry name" value="Integrase_H2C2"/>
</dbReference>
<sequence>EDGVLRYQGPLCVPNVDDLREQILLDAHSSQYSIHSGATTMHRDLWDICLWNGMKKDITGFVAKCLNYQQGVMRFGNKGKLSSLHVGPYLILRRLGKVAYAFELPNELASVHPCFHVSMLKKCVGDPTSIVPLEGLGVKKNLFYDEVPVDIIYRQVKRLRNKEVSFVKLLWRNQLV</sequence>
<feature type="non-terminal residue" evidence="3">
    <location>
        <position position="1"/>
    </location>
</feature>